<protein>
    <recommendedName>
        <fullName evidence="5">Peptidase A1 domain-containing protein</fullName>
    </recommendedName>
</protein>
<evidence type="ECO:0000256" key="3">
    <source>
        <dbReference type="RuleBase" id="RU000454"/>
    </source>
</evidence>
<sequence length="470" mass="50514">MLHLLLSSVRDDPRAVKQALADFMSKLQLPSKKRCYERQEDHSGRTRRTSTLGKRTDGRADTAAILASLNGTLSKYKQSPLPPIPPLSKIQKRDSNEPLTDNFEADLGEDIDYFGFGIIGKGDGKPQKFSFVFDTGSSDFWIPGPACTADEGCNGTTKYDEGGIDLHSVTTVSYGSGQITGEDFKDDVTVADLTADYQTLISVTNAVGFTTTGADGLMGMAFSNLAQDNGTTFFENLIAQGKVRHHEFSFFLGRNKSETQSLSELTLGGRDTTKFRGNPTVIHVTEQGFWQVAIQNVIVNGTNLGVATTGQGAIDTGTTLLIAPINASLAIFDAIPGSIALNFGAEILFAFPCNTTANFLPQFVMTDKAFGLNPLDFNLGPLDEIFLELLTESGQKETAKQLAADDDDGFCISAVAGADIVSAVDGQTLLYVMGDTFIKNWYSIFSFTAAPGGKPAVLLAEQAIGGYYFH</sequence>
<dbReference type="PANTHER" id="PTHR47966">
    <property type="entry name" value="BETA-SITE APP-CLEAVING ENZYME, ISOFORM A-RELATED"/>
    <property type="match status" value="1"/>
</dbReference>
<dbReference type="InterPro" id="IPR021109">
    <property type="entry name" value="Peptidase_aspartic_dom_sf"/>
</dbReference>
<proteinExistence type="inferred from homology"/>
<evidence type="ECO:0000313" key="6">
    <source>
        <dbReference type="EMBL" id="KAL1874425.1"/>
    </source>
</evidence>
<keyword evidence="3" id="KW-0645">Protease</keyword>
<comment type="caution">
    <text evidence="6">The sequence shown here is derived from an EMBL/GenBank/DDBJ whole genome shotgun (WGS) entry which is preliminary data.</text>
</comment>
<dbReference type="PRINTS" id="PR00792">
    <property type="entry name" value="PEPSIN"/>
</dbReference>
<comment type="similarity">
    <text evidence="1 3">Belongs to the peptidase A1 family.</text>
</comment>
<evidence type="ECO:0000256" key="4">
    <source>
        <dbReference type="SAM" id="MobiDB-lite"/>
    </source>
</evidence>
<dbReference type="EMBL" id="JAZHXJ010000104">
    <property type="protein sequence ID" value="KAL1874425.1"/>
    <property type="molecule type" value="Genomic_DNA"/>
</dbReference>
<reference evidence="6 7" key="1">
    <citation type="journal article" date="2024" name="Commun. Biol.">
        <title>Comparative genomic analysis of thermophilic fungi reveals convergent evolutionary adaptations and gene losses.</title>
        <authorList>
            <person name="Steindorff A.S."/>
            <person name="Aguilar-Pontes M.V."/>
            <person name="Robinson A.J."/>
            <person name="Andreopoulos B."/>
            <person name="LaButti K."/>
            <person name="Kuo A."/>
            <person name="Mondo S."/>
            <person name="Riley R."/>
            <person name="Otillar R."/>
            <person name="Haridas S."/>
            <person name="Lipzen A."/>
            <person name="Grimwood J."/>
            <person name="Schmutz J."/>
            <person name="Clum A."/>
            <person name="Reid I.D."/>
            <person name="Moisan M.C."/>
            <person name="Butler G."/>
            <person name="Nguyen T.T.M."/>
            <person name="Dewar K."/>
            <person name="Conant G."/>
            <person name="Drula E."/>
            <person name="Henrissat B."/>
            <person name="Hansel C."/>
            <person name="Singer S."/>
            <person name="Hutchinson M.I."/>
            <person name="de Vries R.P."/>
            <person name="Natvig D.O."/>
            <person name="Powell A.J."/>
            <person name="Tsang A."/>
            <person name="Grigoriev I.V."/>
        </authorList>
    </citation>
    <scope>NUCLEOTIDE SEQUENCE [LARGE SCALE GENOMIC DNA]</scope>
    <source>
        <strain evidence="6 7">ATCC 24622</strain>
    </source>
</reference>
<dbReference type="InterPro" id="IPR033121">
    <property type="entry name" value="PEPTIDASE_A1"/>
</dbReference>
<dbReference type="Gene3D" id="2.40.70.10">
    <property type="entry name" value="Acid Proteases"/>
    <property type="match status" value="2"/>
</dbReference>
<gene>
    <name evidence="6" type="ORF">VTK73DRAFT_302</name>
</gene>
<feature type="domain" description="Peptidase A1" evidence="5">
    <location>
        <begin position="113"/>
        <end position="460"/>
    </location>
</feature>
<feature type="region of interest" description="Disordered" evidence="4">
    <location>
        <begin position="34"/>
        <end position="57"/>
    </location>
</feature>
<accession>A0ABR3XFJ3</accession>
<dbReference type="InterPro" id="IPR034164">
    <property type="entry name" value="Pepsin-like_dom"/>
</dbReference>
<dbReference type="CDD" id="cd05471">
    <property type="entry name" value="pepsin_like"/>
    <property type="match status" value="1"/>
</dbReference>
<dbReference type="PANTHER" id="PTHR47966:SF51">
    <property type="entry name" value="BETA-SITE APP-CLEAVING ENZYME, ISOFORM A-RELATED"/>
    <property type="match status" value="1"/>
</dbReference>
<organism evidence="6 7">
    <name type="scientific">Phialemonium thermophilum</name>
    <dbReference type="NCBI Taxonomy" id="223376"/>
    <lineage>
        <taxon>Eukaryota</taxon>
        <taxon>Fungi</taxon>
        <taxon>Dikarya</taxon>
        <taxon>Ascomycota</taxon>
        <taxon>Pezizomycotina</taxon>
        <taxon>Sordariomycetes</taxon>
        <taxon>Sordariomycetidae</taxon>
        <taxon>Cephalothecales</taxon>
        <taxon>Cephalothecaceae</taxon>
        <taxon>Phialemonium</taxon>
    </lineage>
</organism>
<keyword evidence="2 3" id="KW-0064">Aspartyl protease</keyword>
<evidence type="ECO:0000256" key="1">
    <source>
        <dbReference type="ARBA" id="ARBA00007447"/>
    </source>
</evidence>
<keyword evidence="7" id="KW-1185">Reference proteome</keyword>
<evidence type="ECO:0000313" key="7">
    <source>
        <dbReference type="Proteomes" id="UP001586593"/>
    </source>
</evidence>
<dbReference type="Proteomes" id="UP001586593">
    <property type="component" value="Unassembled WGS sequence"/>
</dbReference>
<evidence type="ECO:0000259" key="5">
    <source>
        <dbReference type="PROSITE" id="PS51767"/>
    </source>
</evidence>
<dbReference type="PROSITE" id="PS00141">
    <property type="entry name" value="ASP_PROTEASE"/>
    <property type="match status" value="2"/>
</dbReference>
<dbReference type="Pfam" id="PF00026">
    <property type="entry name" value="Asp"/>
    <property type="match status" value="1"/>
</dbReference>
<name>A0ABR3XFJ3_9PEZI</name>
<dbReference type="InterPro" id="IPR001461">
    <property type="entry name" value="Aspartic_peptidase_A1"/>
</dbReference>
<dbReference type="InterPro" id="IPR001969">
    <property type="entry name" value="Aspartic_peptidase_AS"/>
</dbReference>
<evidence type="ECO:0000256" key="2">
    <source>
        <dbReference type="ARBA" id="ARBA00022750"/>
    </source>
</evidence>
<dbReference type="SUPFAM" id="SSF50630">
    <property type="entry name" value="Acid proteases"/>
    <property type="match status" value="1"/>
</dbReference>
<keyword evidence="3" id="KW-0378">Hydrolase</keyword>
<dbReference type="PROSITE" id="PS51767">
    <property type="entry name" value="PEPTIDASE_A1"/>
    <property type="match status" value="1"/>
</dbReference>
<feature type="compositionally biased region" description="Basic and acidic residues" evidence="4">
    <location>
        <begin position="34"/>
        <end position="44"/>
    </location>
</feature>